<dbReference type="Gene3D" id="1.10.10.1410">
    <property type="match status" value="1"/>
</dbReference>
<evidence type="ECO:0000256" key="3">
    <source>
        <dbReference type="ARBA" id="ARBA00023274"/>
    </source>
</evidence>
<evidence type="ECO:0000256" key="2">
    <source>
        <dbReference type="ARBA" id="ARBA00022980"/>
    </source>
</evidence>
<comment type="similarity">
    <text evidence="1">Belongs to the eukaryotic ribosomal protein P1/P2 family.</text>
</comment>
<sequence length="122" mass="12821">MKYTYATLLLNETGAEINEQNLSAVLEASQTEFSVSRVKAVIAALEDVDIDEHVAAAPTGDDGGHDDHVEEETADEPVADEPTDAFDLVAVDDGDAEPPATDGGLPTAHAEQTDSDDPTKGR</sequence>
<dbReference type="RefSeq" id="WP_310925056.1">
    <property type="nucleotide sequence ID" value="NZ_JAMQOP010000003.1"/>
</dbReference>
<proteinExistence type="inferred from homology"/>
<evidence type="ECO:0000313" key="5">
    <source>
        <dbReference type="EMBL" id="MDS0300163.1"/>
    </source>
</evidence>
<comment type="caution">
    <text evidence="5">The sequence shown here is derived from an EMBL/GenBank/DDBJ whole genome shotgun (WGS) entry which is preliminary data.</text>
</comment>
<accession>A0ABU2GIS5</accession>
<dbReference type="Proteomes" id="UP001257060">
    <property type="component" value="Unassembled WGS sequence"/>
</dbReference>
<dbReference type="GO" id="GO:0005840">
    <property type="term" value="C:ribosome"/>
    <property type="evidence" value="ECO:0007669"/>
    <property type="project" value="UniProtKB-KW"/>
</dbReference>
<evidence type="ECO:0000256" key="1">
    <source>
        <dbReference type="ARBA" id="ARBA00005436"/>
    </source>
</evidence>
<protein>
    <submittedName>
        <fullName evidence="5">50S ribosomal protein L12</fullName>
    </submittedName>
</protein>
<keyword evidence="2 5" id="KW-0689">Ribosomal protein</keyword>
<evidence type="ECO:0000256" key="4">
    <source>
        <dbReference type="SAM" id="MobiDB-lite"/>
    </source>
</evidence>
<keyword evidence="6" id="KW-1185">Reference proteome</keyword>
<name>A0ABU2GIS5_9EURY</name>
<organism evidence="5 6">
    <name type="scientific">Halogeometricum salsisoli</name>
    <dbReference type="NCBI Taxonomy" id="2950536"/>
    <lineage>
        <taxon>Archaea</taxon>
        <taxon>Methanobacteriati</taxon>
        <taxon>Methanobacteriota</taxon>
        <taxon>Stenosarchaea group</taxon>
        <taxon>Halobacteria</taxon>
        <taxon>Halobacteriales</taxon>
        <taxon>Haloferacaceae</taxon>
        <taxon>Halogeometricum</taxon>
    </lineage>
</organism>
<evidence type="ECO:0000313" key="6">
    <source>
        <dbReference type="Proteomes" id="UP001257060"/>
    </source>
</evidence>
<keyword evidence="3" id="KW-0687">Ribonucleoprotein</keyword>
<dbReference type="InterPro" id="IPR038716">
    <property type="entry name" value="P1/P2_N_sf"/>
</dbReference>
<feature type="compositionally biased region" description="Acidic residues" evidence="4">
    <location>
        <begin position="69"/>
        <end position="96"/>
    </location>
</feature>
<feature type="region of interest" description="Disordered" evidence="4">
    <location>
        <begin position="52"/>
        <end position="122"/>
    </location>
</feature>
<reference evidence="5 6" key="1">
    <citation type="submission" date="2022-06" db="EMBL/GenBank/DDBJ databases">
        <title>Halogeometricum sp. a new haloarchaeum isolate from saline soil.</title>
        <authorList>
            <person name="Strakova D."/>
            <person name="Galisteo C."/>
            <person name="Sanchez-Porro C."/>
            <person name="Ventosa A."/>
        </authorList>
    </citation>
    <scope>NUCLEOTIDE SEQUENCE [LARGE SCALE GENOMIC DNA]</scope>
    <source>
        <strain evidence="5 6">S1BR25-6</strain>
    </source>
</reference>
<gene>
    <name evidence="5" type="ORF">NDI76_15560</name>
</gene>
<dbReference type="EMBL" id="JAMQOP010000003">
    <property type="protein sequence ID" value="MDS0300163.1"/>
    <property type="molecule type" value="Genomic_DNA"/>
</dbReference>